<accession>A0A5T0UJH5</accession>
<comment type="caution">
    <text evidence="2">The sequence shown here is derived from an EMBL/GenBank/DDBJ whole genome shotgun (WGS) entry which is preliminary data.</text>
</comment>
<dbReference type="InterPro" id="IPR041558">
    <property type="entry name" value="MucBP_2"/>
</dbReference>
<protein>
    <recommendedName>
        <fullName evidence="1">Mucin binding domain-containing protein</fullName>
    </recommendedName>
</protein>
<proteinExistence type="predicted"/>
<feature type="non-terminal residue" evidence="2">
    <location>
        <position position="204"/>
    </location>
</feature>
<feature type="domain" description="Mucin binding" evidence="1">
    <location>
        <begin position="112"/>
        <end position="157"/>
    </location>
</feature>
<dbReference type="EMBL" id="AACFVE010000210">
    <property type="protein sequence ID" value="EAK3904302.1"/>
    <property type="molecule type" value="Genomic_DNA"/>
</dbReference>
<name>A0A5T0UJH5_CAMJU</name>
<dbReference type="AlphaFoldDB" id="A0A5T0UJH5"/>
<evidence type="ECO:0000259" key="1">
    <source>
        <dbReference type="Pfam" id="PF17965"/>
    </source>
</evidence>
<reference evidence="2" key="1">
    <citation type="submission" date="2018-06" db="EMBL/GenBank/DDBJ databases">
        <authorList>
            <consortium name="PulseNet: The National Subtyping Network for Foodborne Disease Surveillance"/>
            <person name="Tarr C.L."/>
            <person name="Trees E."/>
            <person name="Katz L.S."/>
            <person name="Carleton-Romer H.A."/>
            <person name="Stroika S."/>
            <person name="Kucerova Z."/>
            <person name="Roache K.F."/>
            <person name="Sabol A.L."/>
            <person name="Besser J."/>
            <person name="Gerner-Smidt P."/>
        </authorList>
    </citation>
    <scope>NUCLEOTIDE SEQUENCE</scope>
    <source>
        <strain evidence="2">PNUSAC003301</strain>
    </source>
</reference>
<dbReference type="Gene3D" id="3.10.20.470">
    <property type="match status" value="1"/>
</dbReference>
<gene>
    <name evidence="2" type="ORF">CW563_09515</name>
</gene>
<organism evidence="2">
    <name type="scientific">Campylobacter jejuni</name>
    <dbReference type="NCBI Taxonomy" id="197"/>
    <lineage>
        <taxon>Bacteria</taxon>
        <taxon>Pseudomonadati</taxon>
        <taxon>Campylobacterota</taxon>
        <taxon>Epsilonproteobacteria</taxon>
        <taxon>Campylobacterales</taxon>
        <taxon>Campylobacteraceae</taxon>
        <taxon>Campylobacter</taxon>
    </lineage>
</organism>
<evidence type="ECO:0000313" key="2">
    <source>
        <dbReference type="EMBL" id="EAK3904302.1"/>
    </source>
</evidence>
<sequence length="204" mass="22824">MFYDQAGAPLVSDDMFARAGYRYTVIAPDGKTYNNFAAALAAKLRFDNTDNLGNSDSEVQVYRVVYTEDIQKVLVTIIDDQGQLNDDGSYTSTILVNKELLGQGLAGSAPSEETSQKYADMIKEYRDKGYEVVSKEELPTYDQDETTDQVVTVHLKHGTTTQEKTVDLTQTVTYKYKDGIHAEENTAPTYTKKYSFTATETVDR</sequence>
<dbReference type="Pfam" id="PF17965">
    <property type="entry name" value="MucBP_2"/>
    <property type="match status" value="1"/>
</dbReference>